<gene>
    <name evidence="1" type="ordered locus">Cmaq_0417</name>
</gene>
<keyword evidence="2" id="KW-1185">Reference proteome</keyword>
<dbReference type="GeneID" id="5708795"/>
<dbReference type="AlphaFoldDB" id="A8MBR9"/>
<name>A8MBR9_CALMQ</name>
<dbReference type="eggNOG" id="arCOG05664">
    <property type="taxonomic scope" value="Archaea"/>
</dbReference>
<reference evidence="1 2" key="1">
    <citation type="submission" date="2007-10" db="EMBL/GenBank/DDBJ databases">
        <title>Complete sequence of Caldivirga maquilingensis IC-167.</title>
        <authorList>
            <consortium name="US DOE Joint Genome Institute"/>
            <person name="Copeland A."/>
            <person name="Lucas S."/>
            <person name="Lapidus A."/>
            <person name="Barry K."/>
            <person name="Glavina del Rio T."/>
            <person name="Dalin E."/>
            <person name="Tice H."/>
            <person name="Pitluck S."/>
            <person name="Saunders E."/>
            <person name="Brettin T."/>
            <person name="Bruce D."/>
            <person name="Detter J.C."/>
            <person name="Han C."/>
            <person name="Schmutz J."/>
            <person name="Larimer F."/>
            <person name="Land M."/>
            <person name="Hauser L."/>
            <person name="Kyrpides N."/>
            <person name="Ivanova N."/>
            <person name="Biddle J.F."/>
            <person name="Zhang Z."/>
            <person name="Fitz-Gibbon S.T."/>
            <person name="Lowe T.M."/>
            <person name="Saltikov C."/>
            <person name="House C.H."/>
            <person name="Richardson P."/>
        </authorList>
    </citation>
    <scope>NUCLEOTIDE SEQUENCE [LARGE SCALE GENOMIC DNA]</scope>
    <source>
        <strain evidence="2">ATCC 700844 / DSM 13496 / JCM 10307 / IC-167</strain>
    </source>
</reference>
<dbReference type="STRING" id="397948.Cmaq_0417"/>
<evidence type="ECO:0000313" key="2">
    <source>
        <dbReference type="Proteomes" id="UP000001137"/>
    </source>
</evidence>
<accession>A8MBR9</accession>
<dbReference type="Proteomes" id="UP000001137">
    <property type="component" value="Chromosome"/>
</dbReference>
<protein>
    <submittedName>
        <fullName evidence="1">Uncharacterized protein</fullName>
    </submittedName>
</protein>
<dbReference type="KEGG" id="cma:Cmaq_0417"/>
<sequence>MGKSRQLLLSSIKALGLANDASRRILELALIYAYNNKIDKYSLYSILRVIDLNMATAVSRLRPINDEVAEVNEVEVVEVNDEVVGNVESRVEDKYLGQRVMERLMPNEQ</sequence>
<dbReference type="EMBL" id="CP000852">
    <property type="protein sequence ID" value="ABW01262.1"/>
    <property type="molecule type" value="Genomic_DNA"/>
</dbReference>
<evidence type="ECO:0000313" key="1">
    <source>
        <dbReference type="EMBL" id="ABW01262.1"/>
    </source>
</evidence>
<dbReference type="HOGENOM" id="CLU_2177762_0_0_2"/>
<dbReference type="OrthoDB" id="384372at2157"/>
<dbReference type="RefSeq" id="WP_012185482.1">
    <property type="nucleotide sequence ID" value="NC_009954.1"/>
</dbReference>
<organism evidence="1 2">
    <name type="scientific">Caldivirga maquilingensis (strain ATCC 700844 / DSM 13496 / JCM 10307 / IC-167)</name>
    <dbReference type="NCBI Taxonomy" id="397948"/>
    <lineage>
        <taxon>Archaea</taxon>
        <taxon>Thermoproteota</taxon>
        <taxon>Thermoprotei</taxon>
        <taxon>Thermoproteales</taxon>
        <taxon>Thermoproteaceae</taxon>
        <taxon>Caldivirga</taxon>
    </lineage>
</organism>
<proteinExistence type="predicted"/>